<dbReference type="Pfam" id="PF07727">
    <property type="entry name" value="RVT_2"/>
    <property type="match status" value="1"/>
</dbReference>
<name>A0A699H2T0_TANCI</name>
<dbReference type="InterPro" id="IPR007321">
    <property type="entry name" value="Transposase_28"/>
</dbReference>
<comment type="caution">
    <text evidence="3">The sequence shown here is derived from an EMBL/GenBank/DDBJ whole genome shotgun (WGS) entry which is preliminary data.</text>
</comment>
<sequence>MTRLRWRSKSLRVTVELPSRMLEQGSTHKPVIVGVSRDSKRIPGFCVPRTLLCRENLGRAENVNVDLVKYYLFPSFIEGGTTDGVVLRVVNSHTGNHRGDDFMLLETIRWFLGIIGSRSLSSLEGRPSSQRGIAKNIILTQTCTLMKNKLSKFLTTYGIPSEYKVMPPKSNQTIYDAHDGFVGLYTHCFSLAYLKLPIPKFFCDVIEYIHVHVSRLNPFGCVKLSTFAVRCKAYNGEPMVELFRGFFNLYPHGQWLTFAKRPKKDVPNLLPKFITRTEDWKGQFFYVKDFIVLGDCPELLSKDNSGLHSLLVEMVFTILMILYTTYPLLINDSSTSFIEIAFRSFMYAEYDEDLFFLLCDPSPGFGTRSPSVSINNEPPLLVAEVVDGVNSKQLVENTTDSEGSLACGGMLVIGTGSVAGRIKVRRCRTSGSINPSVKPPEMQAMTLCHMMISNVTPPAWRGHFENQLDIEPLDLHDRCHARQSVVDNAMNRRARELLKAMNQMKGECDVLKEWEKARDKDHKELRLFQLGHLSFFVPFSFSPFMCYGFFSFEGFASIHLMKCSTSIAKNFKFPKAIALNDEMDPIMGNNTWVLADLPLGLGCKWIFKRKLKVDESIEKFKPRLVILGFRQKSKIDYFDTYAPMTRISTIRLLITLASIHNLITHQIGVKMAFFNGELDEEVYMNKPQRFIMPSNENKVCKLIKYLFGLKQAPKQWYQKFDEVVLSNCYLLNQADKCVYNKFDESGKGVIICLYVDDMLIFGTNQVYVNLTKKFLSFRFSMKDMGEVDVIIGIRIKHRNNRISISQSYYIENVMKKFNYCDCTPVSTSMDTSQNLVPHNVGKLSRYTSNHSTSTRKQFRGIFSCMHLFCSTFNFHAKKLYKIREDIVGNLVQLWVEFIPGNEAGGTECNSELNVIHQSDGLSFVLSG</sequence>
<dbReference type="SUPFAM" id="SSF56672">
    <property type="entry name" value="DNA/RNA polymerases"/>
    <property type="match status" value="1"/>
</dbReference>
<reference evidence="3" key="1">
    <citation type="journal article" date="2019" name="Sci. Rep.">
        <title>Draft genome of Tanacetum cinerariifolium, the natural source of mosquito coil.</title>
        <authorList>
            <person name="Yamashiro T."/>
            <person name="Shiraishi A."/>
            <person name="Satake H."/>
            <person name="Nakayama K."/>
        </authorList>
    </citation>
    <scope>NUCLEOTIDE SEQUENCE</scope>
</reference>
<gene>
    <name evidence="3" type="ORF">Tci_285731</name>
</gene>
<dbReference type="AlphaFoldDB" id="A0A699H2T0"/>
<dbReference type="PANTHER" id="PTHR31099">
    <property type="entry name" value="OS06G0165300 PROTEIN"/>
    <property type="match status" value="1"/>
</dbReference>
<organism evidence="3">
    <name type="scientific">Tanacetum cinerariifolium</name>
    <name type="common">Dalmatian daisy</name>
    <name type="synonym">Chrysanthemum cinerariifolium</name>
    <dbReference type="NCBI Taxonomy" id="118510"/>
    <lineage>
        <taxon>Eukaryota</taxon>
        <taxon>Viridiplantae</taxon>
        <taxon>Streptophyta</taxon>
        <taxon>Embryophyta</taxon>
        <taxon>Tracheophyta</taxon>
        <taxon>Spermatophyta</taxon>
        <taxon>Magnoliopsida</taxon>
        <taxon>eudicotyledons</taxon>
        <taxon>Gunneridae</taxon>
        <taxon>Pentapetalae</taxon>
        <taxon>asterids</taxon>
        <taxon>campanulids</taxon>
        <taxon>Asterales</taxon>
        <taxon>Asteraceae</taxon>
        <taxon>Asteroideae</taxon>
        <taxon>Anthemideae</taxon>
        <taxon>Anthemidinae</taxon>
        <taxon>Tanacetum</taxon>
    </lineage>
</organism>
<feature type="domain" description="Transposase (putative) gypsy type" evidence="1">
    <location>
        <begin position="190"/>
        <end position="250"/>
    </location>
</feature>
<accession>A0A699H2T0</accession>
<protein>
    <submittedName>
        <fullName evidence="3">Zinc finger, CCHC-type</fullName>
    </submittedName>
</protein>
<evidence type="ECO:0000259" key="1">
    <source>
        <dbReference type="Pfam" id="PF04195"/>
    </source>
</evidence>
<dbReference type="InterPro" id="IPR013103">
    <property type="entry name" value="RVT_2"/>
</dbReference>
<feature type="domain" description="Reverse transcriptase Ty1/copia-type" evidence="2">
    <location>
        <begin position="589"/>
        <end position="829"/>
    </location>
</feature>
<evidence type="ECO:0000259" key="2">
    <source>
        <dbReference type="Pfam" id="PF07727"/>
    </source>
</evidence>
<dbReference type="EMBL" id="BKCJ010091487">
    <property type="protein sequence ID" value="GEX13756.1"/>
    <property type="molecule type" value="Genomic_DNA"/>
</dbReference>
<evidence type="ECO:0000313" key="3">
    <source>
        <dbReference type="EMBL" id="GEX13756.1"/>
    </source>
</evidence>
<proteinExistence type="predicted"/>
<dbReference type="PANTHER" id="PTHR31099:SF41">
    <property type="entry name" value="TRANSPOSASE (PUTATIVE), GYPSY TYPE-RELATED"/>
    <property type="match status" value="1"/>
</dbReference>
<dbReference type="InterPro" id="IPR043502">
    <property type="entry name" value="DNA/RNA_pol_sf"/>
</dbReference>
<dbReference type="Pfam" id="PF04195">
    <property type="entry name" value="Transposase_28"/>
    <property type="match status" value="1"/>
</dbReference>